<dbReference type="PANTHER" id="PTHR35546">
    <property type="entry name" value="F-BOX PROTEIN INTERACTION DOMAIN PROTEIN-RELATED"/>
    <property type="match status" value="1"/>
</dbReference>
<reference evidence="2" key="1">
    <citation type="journal article" date="2014" name="Science">
        <title>Structural and functional partitioning of bread wheat chromosome 3B.</title>
        <authorList>
            <person name="Choulet F."/>
            <person name="Alberti A."/>
            <person name="Theil S."/>
            <person name="Glover N."/>
            <person name="Barbe V."/>
            <person name="Daron J."/>
            <person name="Pingault L."/>
            <person name="Sourdille P."/>
            <person name="Couloux A."/>
            <person name="Paux E."/>
            <person name="Leroy P."/>
            <person name="Mangenot S."/>
            <person name="Guilhot N."/>
            <person name="Le Gouis J."/>
            <person name="Balfourier F."/>
            <person name="Alaux M."/>
            <person name="Jamilloux V."/>
            <person name="Poulain J."/>
            <person name="Durand C."/>
            <person name="Bellec A."/>
            <person name="Gaspin C."/>
            <person name="Safar J."/>
            <person name="Dolezel J."/>
            <person name="Rogers J."/>
            <person name="Vandepoele K."/>
            <person name="Aury J.M."/>
            <person name="Mayer K."/>
            <person name="Berges H."/>
            <person name="Quesneville H."/>
            <person name="Wincker P."/>
            <person name="Feuillet C."/>
        </authorList>
    </citation>
    <scope>NUCLEOTIDE SEQUENCE</scope>
</reference>
<dbReference type="EnsemblPlants" id="TraesCS3B02G491800.1">
    <property type="protein sequence ID" value="TraesCS3B02G491800.1"/>
    <property type="gene ID" value="TraesCS3B02G491800"/>
</dbReference>
<dbReference type="Gramene" id="TraesNOR3B03G01772180.1">
    <property type="protein sequence ID" value="TraesNOR3B03G01772180.1"/>
    <property type="gene ID" value="TraesNOR3B03G01772180"/>
</dbReference>
<dbReference type="InterPro" id="IPR036047">
    <property type="entry name" value="F-box-like_dom_sf"/>
</dbReference>
<evidence type="ECO:0000313" key="2">
    <source>
        <dbReference type="EMBL" id="CDM82277.1"/>
    </source>
</evidence>
<dbReference type="Gramene" id="TraesROB_scaffold_025446_01G000300.1">
    <property type="protein sequence ID" value="TraesROB_scaffold_025446_01G000300.1"/>
    <property type="gene ID" value="TraesROB_scaffold_025446_01G000300"/>
</dbReference>
<accession>A0A077RYR1</accession>
<dbReference type="SMART" id="SM00256">
    <property type="entry name" value="FBOX"/>
    <property type="match status" value="1"/>
</dbReference>
<protein>
    <recommendedName>
        <fullName evidence="1">F-box domain-containing protein</fullName>
    </recommendedName>
</protein>
<dbReference type="STRING" id="4565.A0A077RYR1"/>
<dbReference type="Gramene" id="TraesSTA3B03G01737110.1">
    <property type="protein sequence ID" value="TraesSTA3B03G01737110.1"/>
    <property type="gene ID" value="TraesSTA3B03G01737110"/>
</dbReference>
<dbReference type="Gramene" id="TraesCS3B03G1218300.1">
    <property type="protein sequence ID" value="TraesCS3B03G1218300.1.CDS"/>
    <property type="gene ID" value="TraesCS3B03G1218300"/>
</dbReference>
<name>A0A077RYR1_WHEAT</name>
<dbReference type="Gramene" id="TraesLAC3B03G01689390.1">
    <property type="protein sequence ID" value="TraesLAC3B03G01689390.1"/>
    <property type="gene ID" value="TraesLAC3B03G01689390"/>
</dbReference>
<dbReference type="Proteomes" id="UP000019116">
    <property type="component" value="Chromosome 3B"/>
</dbReference>
<dbReference type="Gene3D" id="1.20.1280.50">
    <property type="match status" value="1"/>
</dbReference>
<dbReference type="Gramene" id="TraesWEE_scaffold_020081_01G000100.1">
    <property type="protein sequence ID" value="TraesWEE_scaffold_020081_01G000100.1"/>
    <property type="gene ID" value="TraesWEE_scaffold_020081_01G000100"/>
</dbReference>
<dbReference type="InterPro" id="IPR055290">
    <property type="entry name" value="At3g26010-like"/>
</dbReference>
<dbReference type="PANTHER" id="PTHR35546:SF105">
    <property type="entry name" value="OS05G0139200 PROTEIN"/>
    <property type="match status" value="1"/>
</dbReference>
<evidence type="ECO:0000313" key="3">
    <source>
        <dbReference type="EnsemblPlants" id="TraesCS3B02G491800.1"/>
    </source>
</evidence>
<dbReference type="HOGENOM" id="CLU_022847_1_1_1"/>
<dbReference type="Gramene" id="TraesLDM3B03G01747320.1">
    <property type="protein sequence ID" value="TraesLDM3B03G01747320.1"/>
    <property type="gene ID" value="TraesLDM3B03G01747320"/>
</dbReference>
<organism evidence="2">
    <name type="scientific">Triticum aestivum</name>
    <name type="common">Wheat</name>
    <dbReference type="NCBI Taxonomy" id="4565"/>
    <lineage>
        <taxon>Eukaryota</taxon>
        <taxon>Viridiplantae</taxon>
        <taxon>Streptophyta</taxon>
        <taxon>Embryophyta</taxon>
        <taxon>Tracheophyta</taxon>
        <taxon>Spermatophyta</taxon>
        <taxon>Magnoliopsida</taxon>
        <taxon>Liliopsida</taxon>
        <taxon>Poales</taxon>
        <taxon>Poaceae</taxon>
        <taxon>BOP clade</taxon>
        <taxon>Pooideae</taxon>
        <taxon>Triticodae</taxon>
        <taxon>Triticeae</taxon>
        <taxon>Triticinae</taxon>
        <taxon>Triticum</taxon>
    </lineage>
</organism>
<dbReference type="OMA" id="IRAPMTH"/>
<evidence type="ECO:0000313" key="4">
    <source>
        <dbReference type="Proteomes" id="UP000019116"/>
    </source>
</evidence>
<sequence length="352" mass="39206">MAPGTGSCKKKRDTESSPVSELSDDLLVEIFSCVPYRSTCCCKCVSRRWHDLVSHPDHRKKLPQSTLAGIFYQIRNENTGYQSLSGNWTRLGPNNIADYVVCNPVTERWVVVRATNCSSNASIARLGFDPAVSSHFHVFEFVPASSVGANRPTIAGATTDIKSVGIYSSKAAVWARRVGWKSPISVRCTSESVLFRGMLYLSTNAGLVIGFGVEGNRRVIRAPMTHSDDDVHNVYLSQGQLHFANKGTSELSIWALDGSNGENWTLKHNVTHLQLLGIEFSSFVWNYDVFVHPEKSVIFIVLNYYSSLVTSRQSCTKLMSYTVDSKERRFICDLGPNCRAPYLSYVPFFSDS</sequence>
<feature type="domain" description="F-box" evidence="1">
    <location>
        <begin position="22"/>
        <end position="62"/>
    </location>
</feature>
<reference evidence="3" key="2">
    <citation type="submission" date="2018-08" db="EMBL/GenBank/DDBJ databases">
        <authorList>
            <person name="Rossello M."/>
        </authorList>
    </citation>
    <scope>NUCLEOTIDE SEQUENCE [LARGE SCALE GENOMIC DNA]</scope>
    <source>
        <strain evidence="3">cv. Chinese Spring</strain>
    </source>
</reference>
<dbReference type="EMBL" id="HG670306">
    <property type="protein sequence ID" value="CDM82277.1"/>
    <property type="molecule type" value="Genomic_DNA"/>
</dbReference>
<evidence type="ECO:0000259" key="1">
    <source>
        <dbReference type="SMART" id="SM00256"/>
    </source>
</evidence>
<dbReference type="SUPFAM" id="SSF81383">
    <property type="entry name" value="F-box domain"/>
    <property type="match status" value="1"/>
</dbReference>
<dbReference type="Pfam" id="PF00646">
    <property type="entry name" value="F-box"/>
    <property type="match status" value="1"/>
</dbReference>
<dbReference type="Gramene" id="TraesMAC3B03G01748640.1">
    <property type="protein sequence ID" value="TraesMAC3B03G01748640.1"/>
    <property type="gene ID" value="TraesMAC3B03G01748640"/>
</dbReference>
<proteinExistence type="predicted"/>
<reference evidence="3" key="3">
    <citation type="submission" date="2018-10" db="UniProtKB">
        <authorList>
            <consortium name="EnsemblPlants"/>
        </authorList>
    </citation>
    <scope>IDENTIFICATION</scope>
</reference>
<dbReference type="Gramene" id="TraesJAG3B03G01755740.1">
    <property type="protein sequence ID" value="TraesJAG3B03G01755740.1"/>
    <property type="gene ID" value="TraesJAG3B03G01755740"/>
</dbReference>
<dbReference type="InterPro" id="IPR001810">
    <property type="entry name" value="F-box_dom"/>
</dbReference>
<keyword evidence="4" id="KW-1185">Reference proteome</keyword>
<dbReference type="Gramene" id="TraesCS3B02G491800.1">
    <property type="protein sequence ID" value="TraesCS3B02G491800.1"/>
    <property type="gene ID" value="TraesCS3B02G491800"/>
</dbReference>
<gene>
    <name evidence="2" type="ORF">TRAES_3BF089600100CFD_c1</name>
</gene>
<dbReference type="AlphaFoldDB" id="A0A077RYR1"/>
<dbReference type="Gramene" id="TraesRN3B0101221900.1">
    <property type="protein sequence ID" value="TraesRN3B0101221900.1"/>
    <property type="gene ID" value="TraesRN3B0101221900"/>
</dbReference>